<dbReference type="Proteomes" id="UP000606776">
    <property type="component" value="Unassembled WGS sequence"/>
</dbReference>
<dbReference type="InterPro" id="IPR040607">
    <property type="entry name" value="ALP_N"/>
</dbReference>
<dbReference type="InterPro" id="IPR049067">
    <property type="entry name" value="MreB-like_C"/>
</dbReference>
<keyword evidence="4" id="KW-1185">Reference proteome</keyword>
<dbReference type="EMBL" id="JADEWB010000001">
    <property type="protein sequence ID" value="MBE9234512.1"/>
    <property type="molecule type" value="Genomic_DNA"/>
</dbReference>
<reference evidence="3 4" key="1">
    <citation type="submission" date="2020-10" db="EMBL/GenBank/DDBJ databases">
        <authorList>
            <person name="Castelo-Branco R."/>
            <person name="Eusebio N."/>
            <person name="Adriana R."/>
            <person name="Vieira A."/>
            <person name="Brugerolle De Fraissinette N."/>
            <person name="Rezende De Castro R."/>
            <person name="Schneider M.P."/>
            <person name="Vasconcelos V."/>
            <person name="Leao P.N."/>
        </authorList>
    </citation>
    <scope>NUCLEOTIDE SEQUENCE [LARGE SCALE GENOMIC DNA]</scope>
    <source>
        <strain evidence="3 4">LEGE 00250</strain>
    </source>
</reference>
<evidence type="ECO:0000259" key="1">
    <source>
        <dbReference type="Pfam" id="PF17989"/>
    </source>
</evidence>
<dbReference type="Pfam" id="PF21522">
    <property type="entry name" value="MreB-like_C"/>
    <property type="match status" value="1"/>
</dbReference>
<dbReference type="Gene3D" id="3.30.420.40">
    <property type="match status" value="2"/>
</dbReference>
<dbReference type="CDD" id="cd10227">
    <property type="entry name" value="ASKHA_NBD_ParM-like"/>
    <property type="match status" value="1"/>
</dbReference>
<evidence type="ECO:0000313" key="3">
    <source>
        <dbReference type="EMBL" id="MBE9234512.1"/>
    </source>
</evidence>
<organism evidence="3 4">
    <name type="scientific">Sphaerospermopsis aphanizomenoides LEGE 00250</name>
    <dbReference type="NCBI Taxonomy" id="2777972"/>
    <lineage>
        <taxon>Bacteria</taxon>
        <taxon>Bacillati</taxon>
        <taxon>Cyanobacteriota</taxon>
        <taxon>Cyanophyceae</taxon>
        <taxon>Nostocales</taxon>
        <taxon>Aphanizomenonaceae</taxon>
        <taxon>Sphaerospermopsis</taxon>
        <taxon>Sphaerospermopsis aphanizomenoides</taxon>
    </lineage>
</organism>
<dbReference type="InterPro" id="IPR043129">
    <property type="entry name" value="ATPase_NBD"/>
</dbReference>
<proteinExistence type="predicted"/>
<gene>
    <name evidence="3" type="ORF">IQ227_00300</name>
</gene>
<accession>A0ABR9V9U8</accession>
<protein>
    <submittedName>
        <fullName evidence="3">ParM/StbA family protein</fullName>
    </submittedName>
</protein>
<dbReference type="RefSeq" id="WP_187038515.1">
    <property type="nucleotide sequence ID" value="NZ_JADEWB010000001.1"/>
</dbReference>
<feature type="domain" description="Actin-like protein N-terminal" evidence="1">
    <location>
        <begin position="44"/>
        <end position="195"/>
    </location>
</feature>
<evidence type="ECO:0000313" key="4">
    <source>
        <dbReference type="Proteomes" id="UP000606776"/>
    </source>
</evidence>
<evidence type="ECO:0000259" key="2">
    <source>
        <dbReference type="Pfam" id="PF21522"/>
    </source>
</evidence>
<dbReference type="Pfam" id="PF17989">
    <property type="entry name" value="ALP_N"/>
    <property type="match status" value="1"/>
</dbReference>
<dbReference type="SUPFAM" id="SSF53067">
    <property type="entry name" value="Actin-like ATPase domain"/>
    <property type="match status" value="2"/>
</dbReference>
<comment type="caution">
    <text evidence="3">The sequence shown here is derived from an EMBL/GenBank/DDBJ whole genome shotgun (WGS) entry which is preliminary data.</text>
</comment>
<name>A0ABR9V9U8_9CYAN</name>
<sequence>MTDQPPVANPMNAAAIPMNRVASAPINNNVNKPASISGKNILSVDLGRTSTKTCVSREPGNVAFIPANVKQMSIEQIRGGVFESKATDPLMDLWMEYQGKGYAVGQLAADFGAGLGVGQSKVEDALVKVLATAGYFKLKDEISVVLGLPFLSLEQFEKEKTALISQVTGPHVFNFRGESLSLNITKVWVMPEGYGSLLWSEAQPNKTPSSPDFTKISVGIVDIGHQTIDCIMVDNFRFARGLSQSEDFGMSKFYELVANEIGGADSQSLALISAVNKPKGERFYRPKGASKPTNLDDFLPNLTEQFSREICARVLAWLPERVTDVIITGGGGEFFWEDVQRLLKEAKINAHLAAPSRQANALGQYLYGEAQLSAVRAAR</sequence>
<feature type="domain" description="Actin homologue MreB-like C-terminal" evidence="2">
    <location>
        <begin position="220"/>
        <end position="337"/>
    </location>
</feature>